<keyword evidence="1 4" id="KW-0732">Signal</keyword>
<dbReference type="GO" id="GO:0005615">
    <property type="term" value="C:extracellular space"/>
    <property type="evidence" value="ECO:0007669"/>
    <property type="project" value="TreeGrafter"/>
</dbReference>
<dbReference type="FunFam" id="3.15.10.30:FF:000001">
    <property type="entry name" value="Takeout-like protein 1"/>
    <property type="match status" value="1"/>
</dbReference>
<evidence type="ECO:0000256" key="1">
    <source>
        <dbReference type="ARBA" id="ARBA00022729"/>
    </source>
</evidence>
<feature type="signal peptide" evidence="4">
    <location>
        <begin position="1"/>
        <end position="19"/>
    </location>
</feature>
<proteinExistence type="inferred from homology"/>
<dbReference type="GO" id="GO:0007623">
    <property type="term" value="P:circadian rhythm"/>
    <property type="evidence" value="ECO:0007669"/>
    <property type="project" value="UniProtKB-ARBA"/>
</dbReference>
<accession>A0A1L8DQC8</accession>
<dbReference type="PANTHER" id="PTHR11008">
    <property type="entry name" value="PROTEIN TAKEOUT-LIKE PROTEIN"/>
    <property type="match status" value="1"/>
</dbReference>
<reference evidence="5" key="1">
    <citation type="submission" date="2016-12" db="EMBL/GenBank/DDBJ databases">
        <title>An insight into the sialome and mialome of the sand fly, Nyssomyia neivai.</title>
        <authorList>
            <person name="Sebastian V."/>
            <person name="Goulart T.M."/>
            <person name="Oliveira W."/>
            <person name="Calvo E."/>
            <person name="Oliveira L.F."/>
            <person name="Pinto M.C."/>
            <person name="Rosselino A.M."/>
            <person name="Ribeiro J.M."/>
        </authorList>
    </citation>
    <scope>NUCLEOTIDE SEQUENCE</scope>
</reference>
<dbReference type="SMART" id="SM00700">
    <property type="entry name" value="JHBP"/>
    <property type="match status" value="1"/>
</dbReference>
<dbReference type="EMBL" id="GFDF01005544">
    <property type="protein sequence ID" value="JAV08540.1"/>
    <property type="molecule type" value="Transcribed_RNA"/>
</dbReference>
<protein>
    <submittedName>
        <fullName evidence="5">Putative hemolymph juvenile hormone binding protein</fullName>
    </submittedName>
</protein>
<dbReference type="AlphaFoldDB" id="A0A1L8DQC8"/>
<dbReference type="InterPro" id="IPR038606">
    <property type="entry name" value="To_sf"/>
</dbReference>
<comment type="similarity">
    <text evidence="3">Belongs to the TO family.</text>
</comment>
<dbReference type="Pfam" id="PF06585">
    <property type="entry name" value="JHBP"/>
    <property type="match status" value="1"/>
</dbReference>
<sequence>MHKNLLLLTVLIFVKSSLSAKFPDDIQKCKAADLKCLPEIITKVIKNVPNGHRGLHLIPIDPLHINEIKITQQRESPVNINLVLSNTDIIGLQNVVVTKVKGFEKDPTNVVFEADAKLKQILLLGRYKIDGRVLILPIQGNGKSNLTLDNLTFKLKFKTTQTLKNSKTYIQTKDFLFNFDTTRLYISFENLFNGDRALSDNMNRFLNENWKDILDELKPAITDAFSQIFNSIINTIFSRIAYSDIYLD</sequence>
<evidence type="ECO:0000256" key="3">
    <source>
        <dbReference type="ARBA" id="ARBA00060902"/>
    </source>
</evidence>
<organism evidence="5">
    <name type="scientific">Nyssomyia neivai</name>
    <dbReference type="NCBI Taxonomy" id="330878"/>
    <lineage>
        <taxon>Eukaryota</taxon>
        <taxon>Metazoa</taxon>
        <taxon>Ecdysozoa</taxon>
        <taxon>Arthropoda</taxon>
        <taxon>Hexapoda</taxon>
        <taxon>Insecta</taxon>
        <taxon>Pterygota</taxon>
        <taxon>Neoptera</taxon>
        <taxon>Endopterygota</taxon>
        <taxon>Diptera</taxon>
        <taxon>Nematocera</taxon>
        <taxon>Psychodoidea</taxon>
        <taxon>Psychodidae</taxon>
        <taxon>Nyssomyia</taxon>
    </lineage>
</organism>
<dbReference type="InterPro" id="IPR010562">
    <property type="entry name" value="Haemolymph_juvenile_hormone-bd"/>
</dbReference>
<evidence type="ECO:0000256" key="4">
    <source>
        <dbReference type="SAM" id="SignalP"/>
    </source>
</evidence>
<feature type="chain" id="PRO_5012340616" evidence="4">
    <location>
        <begin position="20"/>
        <end position="248"/>
    </location>
</feature>
<evidence type="ECO:0000313" key="5">
    <source>
        <dbReference type="EMBL" id="JAV08540.1"/>
    </source>
</evidence>
<keyword evidence="2" id="KW-0090">Biological rhythms</keyword>
<evidence type="ECO:0000256" key="2">
    <source>
        <dbReference type="ARBA" id="ARBA00023108"/>
    </source>
</evidence>
<dbReference type="Gene3D" id="3.15.10.30">
    <property type="entry name" value="Haemolymph juvenile hormone binding protein"/>
    <property type="match status" value="1"/>
</dbReference>
<dbReference type="PANTHER" id="PTHR11008:SF32">
    <property type="entry name" value="CIRCADIAN CLOCK-CONTROLLED PROTEIN DAYWAKE-RELATED"/>
    <property type="match status" value="1"/>
</dbReference>
<name>A0A1L8DQC8_9DIPT</name>